<evidence type="ECO:0000313" key="5">
    <source>
        <dbReference type="Proteomes" id="UP000094598"/>
    </source>
</evidence>
<accession>A0A1D7XEY0</accession>
<proteinExistence type="predicted"/>
<gene>
    <name evidence="3" type="primary">gerM_1</name>
    <name evidence="2" type="synonym">gerM_2</name>
    <name evidence="4" type="synonym">lpqB</name>
    <name evidence="2" type="ORF">Maut_03075</name>
    <name evidence="3" type="ORF">MOOR_02440</name>
    <name evidence="4" type="ORF">MTAT_16080</name>
</gene>
<dbReference type="Proteomes" id="UP000322283">
    <property type="component" value="Unassembled WGS sequence"/>
</dbReference>
<dbReference type="PATRIC" id="fig|1525.10.peg.647"/>
<dbReference type="EMBL" id="CP017019">
    <property type="protein sequence ID" value="AOQ25479.1"/>
    <property type="molecule type" value="Genomic_DNA"/>
</dbReference>
<evidence type="ECO:0000313" key="4">
    <source>
        <dbReference type="EMBL" id="TYL13270.1"/>
    </source>
</evidence>
<sequence>MASAPPGNWRRGWPRMVLFTVLLLSLVLVINGCGRKAQAPAINPGASEGPKEIRPLLYDRELDRVIVYYLTGDGRYLVPVTVNFNPTREVAKIAVEKLLAGPQGDGLKPVFPEGVKLQDIYLLNNQQTVYVNLTREFLDIKDARQADLAVKALVLTMTNLTNVKEVQILVEGNKVPEVAGVKLDAPLHRPDSVNSLLKDGNQKGVQVFFNDADARFFVPVTVAMPPGSSADNLPRAAVLALLAGPPADSGLIRTIWPGTRLLDFKVEGGLATVNFSRQVTGYGGGSAAETALLKSLLFTLTQFPDIDRVQILIDGKKKEYLPEGTAIDKPLSRPELLNPLNH</sequence>
<evidence type="ECO:0000313" key="2">
    <source>
        <dbReference type="EMBL" id="AOQ25479.1"/>
    </source>
</evidence>
<dbReference type="EMBL" id="MIHH01000001">
    <property type="protein sequence ID" value="OIQ10170.1"/>
    <property type="molecule type" value="Genomic_DNA"/>
</dbReference>
<dbReference type="AlphaFoldDB" id="A0A1D7XEY0"/>
<reference evidence="4 7" key="3">
    <citation type="submission" date="2019-05" db="EMBL/GenBank/DDBJ databases">
        <title>Genome sequence of Moorella thermoacetica ATCC 33924.</title>
        <authorList>
            <person name="Poehlein A."/>
            <person name="Bengelsdorf F.R."/>
            <person name="Duerre P."/>
            <person name="Daniel R."/>
        </authorList>
    </citation>
    <scope>NUCLEOTIDE SEQUENCE [LARGE SCALE GENOMIC DNA]</scope>
    <source>
        <strain evidence="4 7">ATCC 33924</strain>
    </source>
</reference>
<organism evidence="3 6">
    <name type="scientific">Neomoorella thermoacetica</name>
    <name type="common">Clostridium thermoaceticum</name>
    <dbReference type="NCBI Taxonomy" id="1525"/>
    <lineage>
        <taxon>Bacteria</taxon>
        <taxon>Bacillati</taxon>
        <taxon>Bacillota</taxon>
        <taxon>Clostridia</taxon>
        <taxon>Neomoorellales</taxon>
        <taxon>Neomoorellaceae</taxon>
        <taxon>Neomoorella</taxon>
    </lineage>
</organism>
<dbReference type="Proteomes" id="UP000182743">
    <property type="component" value="Unassembled WGS sequence"/>
</dbReference>
<keyword evidence="4" id="KW-0449">Lipoprotein</keyword>
<dbReference type="Pfam" id="PF10646">
    <property type="entry name" value="Germane"/>
    <property type="match status" value="2"/>
</dbReference>
<dbReference type="Proteomes" id="UP000094598">
    <property type="component" value="Chromosome"/>
</dbReference>
<dbReference type="EMBL" id="VCDX01000004">
    <property type="protein sequence ID" value="TYL13270.1"/>
    <property type="molecule type" value="Genomic_DNA"/>
</dbReference>
<evidence type="ECO:0000313" key="7">
    <source>
        <dbReference type="Proteomes" id="UP000322283"/>
    </source>
</evidence>
<reference evidence="3 6" key="1">
    <citation type="submission" date="2016-08" db="EMBL/GenBank/DDBJ databases">
        <title>Genome-based comparison of Moorella thermoacetic strains.</title>
        <authorList>
            <person name="Poehlein A."/>
            <person name="Bengelsdorf F.R."/>
            <person name="Esser C."/>
            <person name="Duerre P."/>
            <person name="Daniel R."/>
        </authorList>
    </citation>
    <scope>NUCLEOTIDE SEQUENCE [LARGE SCALE GENOMIC DNA]</scope>
    <source>
        <strain evidence="3 6">DSM 11768</strain>
    </source>
</reference>
<feature type="domain" description="GerMN" evidence="1">
    <location>
        <begin position="91"/>
        <end position="179"/>
    </location>
</feature>
<feature type="domain" description="GerMN" evidence="1">
    <location>
        <begin position="234"/>
        <end position="322"/>
    </location>
</feature>
<protein>
    <submittedName>
        <fullName evidence="4">Lipoprotein LpqB</fullName>
    </submittedName>
    <submittedName>
        <fullName evidence="3">Spore germination protein GerM</fullName>
    </submittedName>
</protein>
<dbReference type="InterPro" id="IPR019606">
    <property type="entry name" value="GerMN"/>
</dbReference>
<evidence type="ECO:0000313" key="3">
    <source>
        <dbReference type="EMBL" id="OIQ10170.1"/>
    </source>
</evidence>
<name>A0A1D7XEY0_NEOTH</name>
<evidence type="ECO:0000259" key="1">
    <source>
        <dbReference type="SMART" id="SM00909"/>
    </source>
</evidence>
<keyword evidence="7" id="KW-1185">Reference proteome</keyword>
<dbReference type="SMART" id="SM00909">
    <property type="entry name" value="Germane"/>
    <property type="match status" value="2"/>
</dbReference>
<reference evidence="2 5" key="2">
    <citation type="submission" date="2016-08" db="EMBL/GenBank/DDBJ databases">
        <title>Moorella thermoacetica DSM 103132.</title>
        <authorList>
            <person name="Jendresen C.B."/>
            <person name="Redl S.M."/>
            <person name="Jensen T.O."/>
            <person name="Nielsen A.T."/>
        </authorList>
    </citation>
    <scope>NUCLEOTIDE SEQUENCE [LARGE SCALE GENOMIC DNA]</scope>
    <source>
        <strain evidence="2 5">DSM 103132</strain>
    </source>
</reference>
<evidence type="ECO:0000313" key="6">
    <source>
        <dbReference type="Proteomes" id="UP000182743"/>
    </source>
</evidence>